<name>A0A0F8W1C8_9ZZZZ</name>
<comment type="caution">
    <text evidence="1">The sequence shown here is derived from an EMBL/GenBank/DDBJ whole genome shotgun (WGS) entry which is preliminary data.</text>
</comment>
<reference evidence="1" key="1">
    <citation type="journal article" date="2015" name="Nature">
        <title>Complex archaea that bridge the gap between prokaryotes and eukaryotes.</title>
        <authorList>
            <person name="Spang A."/>
            <person name="Saw J.H."/>
            <person name="Jorgensen S.L."/>
            <person name="Zaremba-Niedzwiedzka K."/>
            <person name="Martijn J."/>
            <person name="Lind A.E."/>
            <person name="van Eijk R."/>
            <person name="Schleper C."/>
            <person name="Guy L."/>
            <person name="Ettema T.J."/>
        </authorList>
    </citation>
    <scope>NUCLEOTIDE SEQUENCE</scope>
</reference>
<dbReference type="EMBL" id="LAZR01067987">
    <property type="protein sequence ID" value="KKK50512.1"/>
    <property type="molecule type" value="Genomic_DNA"/>
</dbReference>
<proteinExistence type="predicted"/>
<sequence>MKTLENRIHVHLKDKFWAIGEEIKARLDGSYESVAMLAKLRDILDDAIRILESTI</sequence>
<protein>
    <submittedName>
        <fullName evidence="1">Uncharacterized protein</fullName>
    </submittedName>
</protein>
<organism evidence="1">
    <name type="scientific">marine sediment metagenome</name>
    <dbReference type="NCBI Taxonomy" id="412755"/>
    <lineage>
        <taxon>unclassified sequences</taxon>
        <taxon>metagenomes</taxon>
        <taxon>ecological metagenomes</taxon>
    </lineage>
</organism>
<evidence type="ECO:0000313" key="1">
    <source>
        <dbReference type="EMBL" id="KKK50512.1"/>
    </source>
</evidence>
<accession>A0A0F8W1C8</accession>
<dbReference type="AlphaFoldDB" id="A0A0F8W1C8"/>
<gene>
    <name evidence="1" type="ORF">LCGC14_3124310</name>
</gene>